<dbReference type="EMBL" id="VJMJ01000067">
    <property type="protein sequence ID" value="KAF0739052.1"/>
    <property type="molecule type" value="Genomic_DNA"/>
</dbReference>
<protein>
    <recommendedName>
        <fullName evidence="4">Claudin</fullName>
    </recommendedName>
</protein>
<name>A0A6G0XFQ2_9STRA</name>
<dbReference type="VEuPathDB" id="FungiDB:AeMF1_013364"/>
<comment type="caution">
    <text evidence="2">The sequence shown here is derived from an EMBL/GenBank/DDBJ whole genome shotgun (WGS) entry which is preliminary data.</text>
</comment>
<feature type="transmembrane region" description="Helical" evidence="1">
    <location>
        <begin position="186"/>
        <end position="205"/>
    </location>
</feature>
<keyword evidence="3" id="KW-1185">Reference proteome</keyword>
<evidence type="ECO:0000256" key="1">
    <source>
        <dbReference type="SAM" id="Phobius"/>
    </source>
</evidence>
<evidence type="ECO:0000313" key="3">
    <source>
        <dbReference type="Proteomes" id="UP000481153"/>
    </source>
</evidence>
<gene>
    <name evidence="2" type="ORF">Ae201684_005235</name>
</gene>
<feature type="transmembrane region" description="Helical" evidence="1">
    <location>
        <begin position="217"/>
        <end position="237"/>
    </location>
</feature>
<reference evidence="2 3" key="1">
    <citation type="submission" date="2019-07" db="EMBL/GenBank/DDBJ databases">
        <title>Genomics analysis of Aphanomyces spp. identifies a new class of oomycete effector associated with host adaptation.</title>
        <authorList>
            <person name="Gaulin E."/>
        </authorList>
    </citation>
    <scope>NUCLEOTIDE SEQUENCE [LARGE SCALE GENOMIC DNA]</scope>
    <source>
        <strain evidence="2 3">ATCC 201684</strain>
    </source>
</reference>
<evidence type="ECO:0000313" key="2">
    <source>
        <dbReference type="EMBL" id="KAF0739052.1"/>
    </source>
</evidence>
<accession>A0A6G0XFQ2</accession>
<evidence type="ECO:0008006" key="4">
    <source>
        <dbReference type="Google" id="ProtNLM"/>
    </source>
</evidence>
<keyword evidence="1" id="KW-0472">Membrane</keyword>
<organism evidence="2 3">
    <name type="scientific">Aphanomyces euteiches</name>
    <dbReference type="NCBI Taxonomy" id="100861"/>
    <lineage>
        <taxon>Eukaryota</taxon>
        <taxon>Sar</taxon>
        <taxon>Stramenopiles</taxon>
        <taxon>Oomycota</taxon>
        <taxon>Saprolegniomycetes</taxon>
        <taxon>Saprolegniales</taxon>
        <taxon>Verrucalvaceae</taxon>
        <taxon>Aphanomyces</taxon>
    </lineage>
</organism>
<dbReference type="AlphaFoldDB" id="A0A6G0XFQ2"/>
<proteinExistence type="predicted"/>
<keyword evidence="1" id="KW-1133">Transmembrane helix</keyword>
<sequence>MTYSCSAIVSIIVALTAVSLSSIALGLPLWSSSTSFTDAAKDLGVLGNVKFSVGVWGFCLNADYDIMGGTTKMTLDQCFAFYSPRDVTNALKINGSAAAVSMNSSFFDTKQSLCDLSIDGSNMTLLTSFSATEYSAFMTKTCGSLGKSSLAFAVLSAGFGALTLISLLFFITCCSAKSCFVTMAKVLALLAFISSAVAFGCWIGQTRDINRSTTPFSVSFAFEIAATALYLLTFISITIHQKKQDIGGAPSKGEEASG</sequence>
<feature type="transmembrane region" description="Helical" evidence="1">
    <location>
        <begin position="150"/>
        <end position="174"/>
    </location>
</feature>
<dbReference type="Proteomes" id="UP000481153">
    <property type="component" value="Unassembled WGS sequence"/>
</dbReference>
<keyword evidence="1" id="KW-0812">Transmembrane</keyword>